<dbReference type="InterPro" id="IPR028995">
    <property type="entry name" value="Glyco_hydro_57/38_cen_sf"/>
</dbReference>
<evidence type="ECO:0000259" key="5">
    <source>
        <dbReference type="Pfam" id="PF03065"/>
    </source>
</evidence>
<dbReference type="GO" id="GO:0003844">
    <property type="term" value="F:1,4-alpha-glucan branching enzyme activity"/>
    <property type="evidence" value="ECO:0007669"/>
    <property type="project" value="InterPro"/>
</dbReference>
<feature type="domain" description="1,4-alpha-glucan branching enzyme C-terminal" evidence="6">
    <location>
        <begin position="426"/>
        <end position="526"/>
    </location>
</feature>
<feature type="active site" description="Proton donor" evidence="3">
    <location>
        <position position="353"/>
    </location>
</feature>
<dbReference type="InterPro" id="IPR011330">
    <property type="entry name" value="Glyco_hydro/deAcase_b/a-brl"/>
</dbReference>
<accession>A0A9D9E945</accession>
<reference evidence="7" key="2">
    <citation type="journal article" date="2021" name="PeerJ">
        <title>Extensive microbial diversity within the chicken gut microbiome revealed by metagenomics and culture.</title>
        <authorList>
            <person name="Gilroy R."/>
            <person name="Ravi A."/>
            <person name="Getino M."/>
            <person name="Pursley I."/>
            <person name="Horton D.L."/>
            <person name="Alikhan N.F."/>
            <person name="Baker D."/>
            <person name="Gharbi K."/>
            <person name="Hall N."/>
            <person name="Watson M."/>
            <person name="Adriaenssens E.M."/>
            <person name="Foster-Nyarko E."/>
            <person name="Jarju S."/>
            <person name="Secka A."/>
            <person name="Antonio M."/>
            <person name="Oren A."/>
            <person name="Chaudhuri R.R."/>
            <person name="La Ragione R."/>
            <person name="Hildebrand F."/>
            <person name="Pallen M.J."/>
        </authorList>
    </citation>
    <scope>NUCLEOTIDE SEQUENCE</scope>
    <source>
        <strain evidence="7">11167</strain>
    </source>
</reference>
<evidence type="ECO:0000256" key="4">
    <source>
        <dbReference type="RuleBase" id="RU361196"/>
    </source>
</evidence>
<dbReference type="AlphaFoldDB" id="A0A9D9E945"/>
<dbReference type="SUPFAM" id="SSF88688">
    <property type="entry name" value="Families 57/38 glycoside transferase middle domain"/>
    <property type="match status" value="1"/>
</dbReference>
<evidence type="ECO:0000313" key="7">
    <source>
        <dbReference type="EMBL" id="MBO8443293.1"/>
    </source>
</evidence>
<dbReference type="InterPro" id="IPR027291">
    <property type="entry name" value="Glyco_hydro_38_N_sf"/>
</dbReference>
<dbReference type="Gene3D" id="3.20.110.10">
    <property type="entry name" value="Glycoside hydrolase 38, N terminal domain"/>
    <property type="match status" value="1"/>
</dbReference>
<dbReference type="Pfam" id="PF09210">
    <property type="entry name" value="BE_C"/>
    <property type="match status" value="1"/>
</dbReference>
<dbReference type="InterPro" id="IPR040042">
    <property type="entry name" value="Branching_enz_MT3115-like"/>
</dbReference>
<dbReference type="PANTHER" id="PTHR41695">
    <property type="entry name" value="1,4-ALPHA-GLUCAN BRANCHING ENZYME RV3031-RELATED"/>
    <property type="match status" value="1"/>
</dbReference>
<dbReference type="Gene3D" id="1.20.1430.10">
    <property type="entry name" value="Families 57/38 glycoside transferase, middle domain"/>
    <property type="match status" value="1"/>
</dbReference>
<dbReference type="InterPro" id="IPR015293">
    <property type="entry name" value="BE_C"/>
</dbReference>
<dbReference type="GO" id="GO:0030979">
    <property type="term" value="P:alpha-glucan biosynthetic process"/>
    <property type="evidence" value="ECO:0007669"/>
    <property type="project" value="InterPro"/>
</dbReference>
<protein>
    <submittedName>
        <fullName evidence="7">DUF1957 domain-containing protein</fullName>
    </submittedName>
</protein>
<dbReference type="Proteomes" id="UP000823633">
    <property type="component" value="Unassembled WGS sequence"/>
</dbReference>
<dbReference type="GO" id="GO:0005576">
    <property type="term" value="C:extracellular region"/>
    <property type="evidence" value="ECO:0007669"/>
    <property type="project" value="TreeGrafter"/>
</dbReference>
<feature type="domain" description="Glycoside hydrolase family 57 N-terminal" evidence="5">
    <location>
        <begin position="9"/>
        <end position="393"/>
    </location>
</feature>
<dbReference type="Pfam" id="PF03065">
    <property type="entry name" value="Glyco_hydro_57"/>
    <property type="match status" value="1"/>
</dbReference>
<evidence type="ECO:0000256" key="2">
    <source>
        <dbReference type="ARBA" id="ARBA00023277"/>
    </source>
</evidence>
<sequence length="533" mass="62246">MGALSSVNLILHAHLPYVRHLEYPKFLEEDWLFESLAESYIPLVRMLEDLDARGVDFRLSICFSPTLCTMLMDEPLRERFVSYMRSRIELGEKEVVRCQKEAPESLAMARHYLDSYRDSLAYYEECGRDILSRFCQLEKHGHLELIGTAATHAYLPLYKSYKTAVKAQVELGIKTHIRVFHSAPSGFWLPECGYYPGLEDTLAEYGIRWCQLPSHSIMTARNRITSAGYKPVRLYDSNVLGFPRDWNLTNLVWSDTTGYPCDPDYREFYRDIGYDLDLDYIRPYIHEPDVRVFTGYKYKAITGRDEDKKPYDSALAQRKVLLHADNFLYHLRRKSISMSAEMQSEPVINLCFDVELFGHRWYEGIDFLRLVLERGVHDDSLHFTTPSLVLSNVGDVERGEINECSWGMGGYSDSWLDSNTSWVYRHTHKAIERMEELAVRFPDQKSLKGRFLNQAAREVLLAMASDWPYILHDRTSVIYAEKRLRNHLGSFNLAYTNMCRNSVHTEWLIKAEKRNSIFPEMDYNIFNPQRAEK</sequence>
<feature type="active site" description="Nucleophile" evidence="3">
    <location>
        <position position="191"/>
    </location>
</feature>
<proteinExistence type="inferred from homology"/>
<dbReference type="CDD" id="cd10792">
    <property type="entry name" value="GH57N_AmyC_like"/>
    <property type="match status" value="1"/>
</dbReference>
<reference evidence="7" key="1">
    <citation type="submission" date="2020-10" db="EMBL/GenBank/DDBJ databases">
        <authorList>
            <person name="Gilroy R."/>
        </authorList>
    </citation>
    <scope>NUCLEOTIDE SEQUENCE</scope>
    <source>
        <strain evidence="7">11167</strain>
    </source>
</reference>
<dbReference type="InterPro" id="IPR037090">
    <property type="entry name" value="57_glycoside_trans_central"/>
</dbReference>
<evidence type="ECO:0000259" key="6">
    <source>
        <dbReference type="Pfam" id="PF09210"/>
    </source>
</evidence>
<evidence type="ECO:0000256" key="3">
    <source>
        <dbReference type="PIRSR" id="PIRSR640042-1"/>
    </source>
</evidence>
<evidence type="ECO:0000256" key="1">
    <source>
        <dbReference type="ARBA" id="ARBA00006821"/>
    </source>
</evidence>
<dbReference type="InterPro" id="IPR004300">
    <property type="entry name" value="Glyco_hydro_57_N"/>
</dbReference>
<dbReference type="EMBL" id="JADIMU010000039">
    <property type="protein sequence ID" value="MBO8443293.1"/>
    <property type="molecule type" value="Genomic_DNA"/>
</dbReference>
<dbReference type="SUPFAM" id="SSF88713">
    <property type="entry name" value="Glycoside hydrolase/deacetylase"/>
    <property type="match status" value="1"/>
</dbReference>
<organism evidence="7 8">
    <name type="scientific">Candidatus Aphodenecus pullistercoris</name>
    <dbReference type="NCBI Taxonomy" id="2840669"/>
    <lineage>
        <taxon>Bacteria</taxon>
        <taxon>Pseudomonadati</taxon>
        <taxon>Spirochaetota</taxon>
        <taxon>Spirochaetia</taxon>
        <taxon>Spirochaetales</taxon>
        <taxon>Candidatus Aphodenecus</taxon>
    </lineage>
</organism>
<comment type="similarity">
    <text evidence="1 4">Belongs to the glycosyl hydrolase 57 family.</text>
</comment>
<gene>
    <name evidence="7" type="ORF">IAC42_05985</name>
</gene>
<evidence type="ECO:0000313" key="8">
    <source>
        <dbReference type="Proteomes" id="UP000823633"/>
    </source>
</evidence>
<comment type="caution">
    <text evidence="7">The sequence shown here is derived from an EMBL/GenBank/DDBJ whole genome shotgun (WGS) entry which is preliminary data.</text>
</comment>
<name>A0A9D9E945_9SPIR</name>
<keyword evidence="2 4" id="KW-0119">Carbohydrate metabolism</keyword>
<dbReference type="PANTHER" id="PTHR41695:SF1">
    <property type="entry name" value="1,4-ALPHA-GLUCAN BRANCHING ENZYME TK1436"/>
    <property type="match status" value="1"/>
</dbReference>